<proteinExistence type="inferred from homology"/>
<organism evidence="6 7">
    <name type="scientific">Siccirubricoccus soli</name>
    <dbReference type="NCBI Taxonomy" id="2899147"/>
    <lineage>
        <taxon>Bacteria</taxon>
        <taxon>Pseudomonadati</taxon>
        <taxon>Pseudomonadota</taxon>
        <taxon>Alphaproteobacteria</taxon>
        <taxon>Acetobacterales</taxon>
        <taxon>Roseomonadaceae</taxon>
        <taxon>Siccirubricoccus</taxon>
    </lineage>
</organism>
<evidence type="ECO:0000256" key="2">
    <source>
        <dbReference type="ARBA" id="ARBA00022723"/>
    </source>
</evidence>
<accession>A0ABT1DAR6</accession>
<evidence type="ECO:0000256" key="4">
    <source>
        <dbReference type="ARBA" id="ARBA00022833"/>
    </source>
</evidence>
<evidence type="ECO:0000313" key="7">
    <source>
        <dbReference type="Proteomes" id="UP001523392"/>
    </source>
</evidence>
<keyword evidence="3" id="KW-0378">Hydrolase</keyword>
<dbReference type="InterPro" id="IPR051013">
    <property type="entry name" value="MBL_superfamily_lactonases"/>
</dbReference>
<reference evidence="6 7" key="1">
    <citation type="submission" date="2021-12" db="EMBL/GenBank/DDBJ databases">
        <title>Siccirubricoccus leaddurans sp. nov., a high concentration Zn2+ tolerance bacterium.</title>
        <authorList>
            <person name="Cao Y."/>
        </authorList>
    </citation>
    <scope>NUCLEOTIDE SEQUENCE [LARGE SCALE GENOMIC DNA]</scope>
    <source>
        <strain evidence="6 7">KC 17139</strain>
    </source>
</reference>
<name>A0ABT1DAR6_9PROT</name>
<dbReference type="Proteomes" id="UP001523392">
    <property type="component" value="Unassembled WGS sequence"/>
</dbReference>
<dbReference type="SMART" id="SM00849">
    <property type="entry name" value="Lactamase_B"/>
    <property type="match status" value="1"/>
</dbReference>
<dbReference type="InterPro" id="IPR001279">
    <property type="entry name" value="Metallo-B-lactamas"/>
</dbReference>
<dbReference type="Pfam" id="PF00753">
    <property type="entry name" value="Lactamase_B"/>
    <property type="match status" value="1"/>
</dbReference>
<evidence type="ECO:0000256" key="1">
    <source>
        <dbReference type="ARBA" id="ARBA00007749"/>
    </source>
</evidence>
<evidence type="ECO:0000256" key="3">
    <source>
        <dbReference type="ARBA" id="ARBA00022801"/>
    </source>
</evidence>
<keyword evidence="4" id="KW-0862">Zinc</keyword>
<dbReference type="PANTHER" id="PTHR42978:SF6">
    <property type="entry name" value="QUORUM-QUENCHING LACTONASE YTNP-RELATED"/>
    <property type="match status" value="1"/>
</dbReference>
<dbReference type="CDD" id="cd16277">
    <property type="entry name" value="metallo-hydrolase-like_MBL-fold"/>
    <property type="match status" value="1"/>
</dbReference>
<comment type="caution">
    <text evidence="6">The sequence shown here is derived from an EMBL/GenBank/DDBJ whole genome shotgun (WGS) entry which is preliminary data.</text>
</comment>
<evidence type="ECO:0000259" key="5">
    <source>
        <dbReference type="SMART" id="SM00849"/>
    </source>
</evidence>
<dbReference type="EMBL" id="JAFIRR010000165">
    <property type="protein sequence ID" value="MCO6419037.1"/>
    <property type="molecule type" value="Genomic_DNA"/>
</dbReference>
<gene>
    <name evidence="6" type="ORF">JYK14_23175</name>
</gene>
<dbReference type="InterPro" id="IPR036866">
    <property type="entry name" value="RibonucZ/Hydroxyglut_hydro"/>
</dbReference>
<dbReference type="RefSeq" id="WP_252955661.1">
    <property type="nucleotide sequence ID" value="NZ_JAFIRR010000165.1"/>
</dbReference>
<sequence>MRWRIGQVTVTKVVELEMAGGSRFLLPQATPDEVLGIPWLIPDFADERGRLRLSIHALIIETPARRILVDTCLGNDKQGRKIPHWNQRQGTFLADLAAAGYPAESIDTVLCTHLHTDHVGWNTMLVDGAWRPTFPHARYLFGREEFAHWSRQRENEAQRAVFEDSVQPIVEAGLHELVEADHRLCEEVRLVPSFGHTPGHVSVHIASEGEEAFITGDIAHHPCQLARPHWNSTADIDPPAAEATRRRIFGGLAGRPVLVIGTHFAGPTAGHVARDGDGFRLMVCWPQQPNGGMP</sequence>
<evidence type="ECO:0000313" key="6">
    <source>
        <dbReference type="EMBL" id="MCO6419037.1"/>
    </source>
</evidence>
<keyword evidence="2" id="KW-0479">Metal-binding</keyword>
<dbReference type="Gene3D" id="3.60.15.10">
    <property type="entry name" value="Ribonuclease Z/Hydroxyacylglutathione hydrolase-like"/>
    <property type="match status" value="1"/>
</dbReference>
<comment type="similarity">
    <text evidence="1">Belongs to the metallo-beta-lactamase superfamily.</text>
</comment>
<protein>
    <submittedName>
        <fullName evidence="6">MBL fold metallo-hydrolase</fullName>
    </submittedName>
</protein>
<feature type="domain" description="Metallo-beta-lactamase" evidence="5">
    <location>
        <begin position="54"/>
        <end position="263"/>
    </location>
</feature>
<keyword evidence="7" id="KW-1185">Reference proteome</keyword>
<dbReference type="PANTHER" id="PTHR42978">
    <property type="entry name" value="QUORUM-QUENCHING LACTONASE YTNP-RELATED-RELATED"/>
    <property type="match status" value="1"/>
</dbReference>
<dbReference type="SUPFAM" id="SSF56281">
    <property type="entry name" value="Metallo-hydrolase/oxidoreductase"/>
    <property type="match status" value="1"/>
</dbReference>